<reference evidence="2 3" key="1">
    <citation type="journal article" date="2024" name="IMA Fungus">
        <title>IMA Genome - F19 : A genome assembly and annotation guide to empower mycologists, including annotated draft genome sequences of Ceratocystis pirilliformis, Diaporthe australafricana, Fusarium ophioides, Paecilomyces lecythidis, and Sporothrix stenoceras.</title>
        <authorList>
            <person name="Aylward J."/>
            <person name="Wilson A.M."/>
            <person name="Visagie C.M."/>
            <person name="Spraker J."/>
            <person name="Barnes I."/>
            <person name="Buitendag C."/>
            <person name="Ceriani C."/>
            <person name="Del Mar Angel L."/>
            <person name="du Plessis D."/>
            <person name="Fuchs T."/>
            <person name="Gasser K."/>
            <person name="Kramer D."/>
            <person name="Li W."/>
            <person name="Munsamy K."/>
            <person name="Piso A."/>
            <person name="Price J.L."/>
            <person name="Sonnekus B."/>
            <person name="Thomas C."/>
            <person name="van der Nest A."/>
            <person name="van Dijk A."/>
            <person name="van Heerden A."/>
            <person name="van Vuuren N."/>
            <person name="Yilmaz N."/>
            <person name="Duong T.A."/>
            <person name="van der Merwe N.A."/>
            <person name="Wingfield M.J."/>
            <person name="Wingfield B.D."/>
        </authorList>
    </citation>
    <scope>NUCLEOTIDE SEQUENCE [LARGE SCALE GENOMIC DNA]</scope>
    <source>
        <strain evidence="2 3">CMW 18300</strain>
    </source>
</reference>
<gene>
    <name evidence="2" type="ORF">Daus18300_011050</name>
</gene>
<keyword evidence="3" id="KW-1185">Reference proteome</keyword>
<comment type="caution">
    <text evidence="2">The sequence shown here is derived from an EMBL/GenBank/DDBJ whole genome shotgun (WGS) entry which is preliminary data.</text>
</comment>
<feature type="compositionally biased region" description="Polar residues" evidence="1">
    <location>
        <begin position="1"/>
        <end position="30"/>
    </location>
</feature>
<organism evidence="2 3">
    <name type="scientific">Diaporthe australafricana</name>
    <dbReference type="NCBI Taxonomy" id="127596"/>
    <lineage>
        <taxon>Eukaryota</taxon>
        <taxon>Fungi</taxon>
        <taxon>Dikarya</taxon>
        <taxon>Ascomycota</taxon>
        <taxon>Pezizomycotina</taxon>
        <taxon>Sordariomycetes</taxon>
        <taxon>Sordariomycetidae</taxon>
        <taxon>Diaporthales</taxon>
        <taxon>Diaporthaceae</taxon>
        <taxon>Diaporthe</taxon>
    </lineage>
</organism>
<feature type="region of interest" description="Disordered" evidence="1">
    <location>
        <begin position="337"/>
        <end position="357"/>
    </location>
</feature>
<dbReference type="EMBL" id="JAWRVE010000129">
    <property type="protein sequence ID" value="KAL1855669.1"/>
    <property type="molecule type" value="Genomic_DNA"/>
</dbReference>
<feature type="compositionally biased region" description="Acidic residues" evidence="1">
    <location>
        <begin position="49"/>
        <end position="65"/>
    </location>
</feature>
<evidence type="ECO:0000256" key="1">
    <source>
        <dbReference type="SAM" id="MobiDB-lite"/>
    </source>
</evidence>
<name>A0ABR3W882_9PEZI</name>
<proteinExistence type="predicted"/>
<sequence>MEPFSVSSNSSHTLVQDFELNSSTDASANPAQDMDRKGSFDDRSGHDLGDDDDDEDSEESDDDGDEHYKVRHDDHWDEVIYWSPWTNWVNPGDGWPHNFMRSDEKLSGLRHEDLPSLKVSTRRNWKLPLFKDTATGDEYSLHLHLGLLVGLNQILCSQSWDAIPGGSTPWKRLAAPLYQVTYRRRLTDEATLASAPPLPKFIITLGKLAVRTEFRDQRETLRVEGENPPTETTDYLVVIDAADEDIPVWLLVSRSILRDRAEYEGRDHPQLPIFNGLLKDDSYGYDAACIFRSIRDLTGPTDFQEVCDLVRKTRAVVDPGLLNIGEEKMAELSGTTLPEGWSNSMPEEEIPSTPPKEIIDDHLGFDPADLTRVNTF</sequence>
<dbReference type="Proteomes" id="UP001583177">
    <property type="component" value="Unassembled WGS sequence"/>
</dbReference>
<accession>A0ABR3W882</accession>
<feature type="compositionally biased region" description="Basic and acidic residues" evidence="1">
    <location>
        <begin position="33"/>
        <end position="48"/>
    </location>
</feature>
<evidence type="ECO:0000313" key="2">
    <source>
        <dbReference type="EMBL" id="KAL1855669.1"/>
    </source>
</evidence>
<protein>
    <submittedName>
        <fullName evidence="2">Uncharacterized protein</fullName>
    </submittedName>
</protein>
<feature type="region of interest" description="Disordered" evidence="1">
    <location>
        <begin position="1"/>
        <end position="69"/>
    </location>
</feature>
<evidence type="ECO:0000313" key="3">
    <source>
        <dbReference type="Proteomes" id="UP001583177"/>
    </source>
</evidence>